<protein>
    <submittedName>
        <fullName evidence="4">Aminotransferase class I/II-fold pyridoxal phosphate-dependent enzyme</fullName>
    </submittedName>
</protein>
<dbReference type="Gene3D" id="3.40.640.10">
    <property type="entry name" value="Type I PLP-dependent aspartate aminotransferase-like (Major domain)"/>
    <property type="match status" value="1"/>
</dbReference>
<evidence type="ECO:0000313" key="5">
    <source>
        <dbReference type="Proteomes" id="UP000677913"/>
    </source>
</evidence>
<accession>A0A8J7WNN3</accession>
<keyword evidence="4" id="KW-0808">Transferase</keyword>
<evidence type="ECO:0000256" key="2">
    <source>
        <dbReference type="ARBA" id="ARBA00022898"/>
    </source>
</evidence>
<keyword evidence="4" id="KW-0032">Aminotransferase</keyword>
<dbReference type="RefSeq" id="WP_211470152.1">
    <property type="nucleotide sequence ID" value="NZ_JAGSXH010000099.1"/>
</dbReference>
<dbReference type="Pfam" id="PF01276">
    <property type="entry name" value="OKR_DC_1"/>
    <property type="match status" value="1"/>
</dbReference>
<dbReference type="InterPro" id="IPR015421">
    <property type="entry name" value="PyrdxlP-dep_Trfase_major"/>
</dbReference>
<evidence type="ECO:0000259" key="3">
    <source>
        <dbReference type="Pfam" id="PF01276"/>
    </source>
</evidence>
<dbReference type="PANTHER" id="PTHR43277">
    <property type="entry name" value="ARGININE DECARBOXYLASE"/>
    <property type="match status" value="1"/>
</dbReference>
<keyword evidence="5" id="KW-1185">Reference proteome</keyword>
<evidence type="ECO:0000256" key="1">
    <source>
        <dbReference type="ARBA" id="ARBA00001933"/>
    </source>
</evidence>
<comment type="caution">
    <text evidence="4">The sequence shown here is derived from an EMBL/GenBank/DDBJ whole genome shotgun (WGS) entry which is preliminary data.</text>
</comment>
<keyword evidence="2" id="KW-0663">Pyridoxal phosphate</keyword>
<dbReference type="GO" id="GO:0008483">
    <property type="term" value="F:transaminase activity"/>
    <property type="evidence" value="ECO:0007669"/>
    <property type="project" value="UniProtKB-KW"/>
</dbReference>
<dbReference type="InterPro" id="IPR000310">
    <property type="entry name" value="Orn/Lys/Arg_deCO2ase_major_dom"/>
</dbReference>
<gene>
    <name evidence="4" type="ORF">KGA66_22085</name>
</gene>
<dbReference type="InterPro" id="IPR015424">
    <property type="entry name" value="PyrdxlP-dep_Trfase"/>
</dbReference>
<comment type="cofactor">
    <cofactor evidence="1">
        <name>pyridoxal 5'-phosphate</name>
        <dbReference type="ChEBI" id="CHEBI:597326"/>
    </cofactor>
</comment>
<feature type="domain" description="Orn/Lys/Arg decarboxylases family 1 pyridoxal-P attachment site" evidence="3">
    <location>
        <begin position="19"/>
        <end position="362"/>
    </location>
</feature>
<reference evidence="4" key="1">
    <citation type="submission" date="2021-04" db="EMBL/GenBank/DDBJ databases">
        <title>Genome based classification of Actinospica acidithermotolerans sp. nov., an actinobacterium isolated from an Indonesian hot spring.</title>
        <authorList>
            <person name="Kusuma A.B."/>
            <person name="Putra K.E."/>
            <person name="Nafisah S."/>
            <person name="Loh J."/>
            <person name="Nouioui I."/>
            <person name="Goodfellow M."/>
        </authorList>
    </citation>
    <scope>NUCLEOTIDE SEQUENCE</scope>
    <source>
        <strain evidence="4">DSM 45618</strain>
    </source>
</reference>
<proteinExistence type="predicted"/>
<evidence type="ECO:0000313" key="4">
    <source>
        <dbReference type="EMBL" id="MBS2965758.1"/>
    </source>
</evidence>
<dbReference type="PANTHER" id="PTHR43277:SF4">
    <property type="entry name" value="ARGININE DECARBOXYLASE"/>
    <property type="match status" value="1"/>
</dbReference>
<dbReference type="InterPro" id="IPR052357">
    <property type="entry name" value="Orn_Lys_Arg_decarboxylase-I"/>
</dbReference>
<organism evidence="4 5">
    <name type="scientific">Actinocrinis puniceicyclus</name>
    <dbReference type="NCBI Taxonomy" id="977794"/>
    <lineage>
        <taxon>Bacteria</taxon>
        <taxon>Bacillati</taxon>
        <taxon>Actinomycetota</taxon>
        <taxon>Actinomycetes</taxon>
        <taxon>Catenulisporales</taxon>
        <taxon>Actinospicaceae</taxon>
        <taxon>Actinocrinis</taxon>
    </lineage>
</organism>
<dbReference type="SUPFAM" id="SSF53383">
    <property type="entry name" value="PLP-dependent transferases"/>
    <property type="match status" value="1"/>
</dbReference>
<name>A0A8J7WNN3_9ACTN</name>
<sequence length="478" mass="51270">MEAHSWTSPPCEEDAGPETPFADAVQRVTATGAASFHALPISGGRSLLGSRLRGKYQALLGSSYLSSEVSYGATMIDSFFRPRACLAEAQRLAAKTFGADYTYFLTCGTTVTNEIALDALSARNARVLADRTCHQSIHFGLDRLASQVTYCRTRACCTEQGHALPDIADLVARFRAAAEAGQPFDIVVLTAASYDGVLVDMHATLTELLTSVDELTVLVDEAWSAILAFHPGFRHTSALPAARQVLAEMPGKRLRMLVTQSAHKSMSALRQGSYLHVIGGEELADAAAAGLYRYHSTSPSLPILASLDLARAQAQSEGEALVERSMELARVLRTALENDTRLSGFVLGEPPAVAETGLLSWDPTKVLIDLSEATLKLGITRQEMRSRLFRDYGLYFSRVSNHGMLANMHIGVTPETVSRLLASLRGMSDSFCARRAARPGARFLIAYPPGVPLALPGESTATGAVLEHAAAGAELFSV</sequence>
<dbReference type="Proteomes" id="UP000677913">
    <property type="component" value="Unassembled WGS sequence"/>
</dbReference>
<dbReference type="EMBL" id="JAGSXH010000099">
    <property type="protein sequence ID" value="MBS2965758.1"/>
    <property type="molecule type" value="Genomic_DNA"/>
</dbReference>
<dbReference type="AlphaFoldDB" id="A0A8J7WNN3"/>